<accession>A0A2I1FZM4</accession>
<gene>
    <name evidence="1" type="ORF">RhiirA4_453077</name>
</gene>
<dbReference type="Proteomes" id="UP000234323">
    <property type="component" value="Unassembled WGS sequence"/>
</dbReference>
<protein>
    <submittedName>
        <fullName evidence="1">Uncharacterized protein</fullName>
    </submittedName>
</protein>
<dbReference type="EMBL" id="LLXI01000078">
    <property type="protein sequence ID" value="PKY39817.1"/>
    <property type="molecule type" value="Genomic_DNA"/>
</dbReference>
<reference evidence="1 2" key="1">
    <citation type="submission" date="2015-10" db="EMBL/GenBank/DDBJ databases">
        <title>Genome analyses suggest a sexual origin of heterokaryosis in a supposedly ancient asexual fungus.</title>
        <authorList>
            <person name="Ropars J."/>
            <person name="Sedzielewska K."/>
            <person name="Noel J."/>
            <person name="Charron P."/>
            <person name="Farinelli L."/>
            <person name="Marton T."/>
            <person name="Kruger M."/>
            <person name="Pelin A."/>
            <person name="Brachmann A."/>
            <person name="Corradi N."/>
        </authorList>
    </citation>
    <scope>NUCLEOTIDE SEQUENCE [LARGE SCALE GENOMIC DNA]</scope>
    <source>
        <strain evidence="1 2">A4</strain>
    </source>
</reference>
<name>A0A2I1FZM4_9GLOM</name>
<sequence>MGDPLLKIIQNYNSYELLILQLGININVQLDITTQSIINPFYSINLKNYLERFWWKTIILWSNLIPAIKNRTRRTIVTVEVENNIVKNFDIGKKNLPIDEYIYVRTQTLKST</sequence>
<organism evidence="1 2">
    <name type="scientific">Rhizophagus irregularis</name>
    <dbReference type="NCBI Taxonomy" id="588596"/>
    <lineage>
        <taxon>Eukaryota</taxon>
        <taxon>Fungi</taxon>
        <taxon>Fungi incertae sedis</taxon>
        <taxon>Mucoromycota</taxon>
        <taxon>Glomeromycotina</taxon>
        <taxon>Glomeromycetes</taxon>
        <taxon>Glomerales</taxon>
        <taxon>Glomeraceae</taxon>
        <taxon>Rhizophagus</taxon>
    </lineage>
</organism>
<proteinExistence type="predicted"/>
<comment type="caution">
    <text evidence="1">The sequence shown here is derived from an EMBL/GenBank/DDBJ whole genome shotgun (WGS) entry which is preliminary data.</text>
</comment>
<keyword evidence="2" id="KW-1185">Reference proteome</keyword>
<dbReference type="AlphaFoldDB" id="A0A2I1FZM4"/>
<evidence type="ECO:0000313" key="1">
    <source>
        <dbReference type="EMBL" id="PKY39817.1"/>
    </source>
</evidence>
<evidence type="ECO:0000313" key="2">
    <source>
        <dbReference type="Proteomes" id="UP000234323"/>
    </source>
</evidence>